<organism evidence="17 18">
    <name type="scientific">Exiguobacterium undae</name>
    <dbReference type="NCBI Taxonomy" id="169177"/>
    <lineage>
        <taxon>Bacteria</taxon>
        <taxon>Bacillati</taxon>
        <taxon>Bacillota</taxon>
        <taxon>Bacilli</taxon>
        <taxon>Bacillales</taxon>
        <taxon>Bacillales Family XII. Incertae Sedis</taxon>
        <taxon>Exiguobacterium</taxon>
    </lineage>
</organism>
<feature type="region of interest" description="Disordered" evidence="15">
    <location>
        <begin position="74"/>
        <end position="93"/>
    </location>
</feature>
<comment type="subcellular location">
    <subcellularLocation>
        <location evidence="14">Cell membrane</location>
    </subcellularLocation>
    <subcellularLocation>
        <location evidence="1">Membrane</location>
        <topology evidence="1">Multi-pass membrane protein</topology>
    </subcellularLocation>
</comment>
<dbReference type="Gene3D" id="3.30.70.100">
    <property type="match status" value="1"/>
</dbReference>
<dbReference type="InterPro" id="IPR051014">
    <property type="entry name" value="Cation_Transport_ATPase_IB"/>
</dbReference>
<evidence type="ECO:0000256" key="2">
    <source>
        <dbReference type="ARBA" id="ARBA00006024"/>
    </source>
</evidence>
<dbReference type="NCBIfam" id="TIGR01512">
    <property type="entry name" value="ATPase-IB2_Cd"/>
    <property type="match status" value="1"/>
</dbReference>
<evidence type="ECO:0000256" key="11">
    <source>
        <dbReference type="ARBA" id="ARBA00023136"/>
    </source>
</evidence>
<proteinExistence type="inferred from homology"/>
<dbReference type="EC" id="7.2.2.21" evidence="12"/>
<comment type="similarity">
    <text evidence="2 14">Belongs to the cation transport ATPase (P-type) (TC 3.A.3) family. Type IB subfamily.</text>
</comment>
<evidence type="ECO:0000256" key="9">
    <source>
        <dbReference type="ARBA" id="ARBA00022989"/>
    </source>
</evidence>
<dbReference type="Gene3D" id="2.70.150.10">
    <property type="entry name" value="Calcium-transporting ATPase, cytoplasmic transduction domain A"/>
    <property type="match status" value="1"/>
</dbReference>
<feature type="transmembrane region" description="Helical" evidence="14">
    <location>
        <begin position="320"/>
        <end position="340"/>
    </location>
</feature>
<evidence type="ECO:0000256" key="12">
    <source>
        <dbReference type="ARBA" id="ARBA00039103"/>
    </source>
</evidence>
<dbReference type="Proteomes" id="UP000078447">
    <property type="component" value="Unassembled WGS sequence"/>
</dbReference>
<dbReference type="PROSITE" id="PS50846">
    <property type="entry name" value="HMA_2"/>
    <property type="match status" value="1"/>
</dbReference>
<accession>A0ABX2V6E1</accession>
<comment type="caution">
    <text evidence="17">The sequence shown here is derived from an EMBL/GenBank/DDBJ whole genome shotgun (WGS) entry which is preliminary data.</text>
</comment>
<dbReference type="InterPro" id="IPR001757">
    <property type="entry name" value="P_typ_ATPase"/>
</dbReference>
<keyword evidence="8 14" id="KW-0067">ATP-binding</keyword>
<feature type="transmembrane region" description="Helical" evidence="14">
    <location>
        <begin position="155"/>
        <end position="180"/>
    </location>
</feature>
<evidence type="ECO:0000256" key="14">
    <source>
        <dbReference type="RuleBase" id="RU362081"/>
    </source>
</evidence>
<dbReference type="PRINTS" id="PR00941">
    <property type="entry name" value="CDATPASE"/>
</dbReference>
<dbReference type="PANTHER" id="PTHR48085">
    <property type="entry name" value="CADMIUM/ZINC-TRANSPORTING ATPASE HMA2-RELATED"/>
    <property type="match status" value="1"/>
</dbReference>
<dbReference type="PRINTS" id="PR00119">
    <property type="entry name" value="CATATPASE"/>
</dbReference>
<comment type="catalytic activity">
    <reaction evidence="13">
        <text>Cd(2+)(in) + ATP + H2O = Cd(2+)(out) + ADP + phosphate + H(+)</text>
        <dbReference type="Rhea" id="RHEA:12132"/>
        <dbReference type="ChEBI" id="CHEBI:15377"/>
        <dbReference type="ChEBI" id="CHEBI:15378"/>
        <dbReference type="ChEBI" id="CHEBI:30616"/>
        <dbReference type="ChEBI" id="CHEBI:43474"/>
        <dbReference type="ChEBI" id="CHEBI:48775"/>
        <dbReference type="ChEBI" id="CHEBI:456216"/>
        <dbReference type="EC" id="7.2.2.21"/>
    </reaction>
</comment>
<evidence type="ECO:0000256" key="7">
    <source>
        <dbReference type="ARBA" id="ARBA00022741"/>
    </source>
</evidence>
<keyword evidence="6 14" id="KW-0812">Transmembrane</keyword>
<keyword evidence="14" id="KW-1003">Cell membrane</keyword>
<evidence type="ECO:0000313" key="17">
    <source>
        <dbReference type="EMBL" id="OAN10804.1"/>
    </source>
</evidence>
<dbReference type="CDD" id="cd00371">
    <property type="entry name" value="HMA"/>
    <property type="match status" value="1"/>
</dbReference>
<dbReference type="Gene3D" id="3.40.1110.10">
    <property type="entry name" value="Calcium-transporting ATPase, cytoplasmic domain N"/>
    <property type="match status" value="1"/>
</dbReference>
<dbReference type="SUPFAM" id="SSF81665">
    <property type="entry name" value="Calcium ATPase, transmembrane domain M"/>
    <property type="match status" value="1"/>
</dbReference>
<evidence type="ECO:0000259" key="16">
    <source>
        <dbReference type="PROSITE" id="PS50846"/>
    </source>
</evidence>
<feature type="transmembrane region" description="Helical" evidence="14">
    <location>
        <begin position="680"/>
        <end position="698"/>
    </location>
</feature>
<dbReference type="InterPro" id="IPR059000">
    <property type="entry name" value="ATPase_P-type_domA"/>
</dbReference>
<dbReference type="SUPFAM" id="SSF81653">
    <property type="entry name" value="Calcium ATPase, transduction domain A"/>
    <property type="match status" value="1"/>
</dbReference>
<dbReference type="PROSITE" id="PS00154">
    <property type="entry name" value="ATPASE_E1_E2"/>
    <property type="match status" value="1"/>
</dbReference>
<evidence type="ECO:0000256" key="5">
    <source>
        <dbReference type="ARBA" id="ARBA00022553"/>
    </source>
</evidence>
<dbReference type="InterPro" id="IPR008250">
    <property type="entry name" value="ATPase_P-typ_transduc_dom_A_sf"/>
</dbReference>
<dbReference type="RefSeq" id="WP_028107013.1">
    <property type="nucleotide sequence ID" value="NZ_LVVL01000016.1"/>
</dbReference>
<feature type="transmembrane region" description="Helical" evidence="14">
    <location>
        <begin position="352"/>
        <end position="373"/>
    </location>
</feature>
<evidence type="ECO:0000256" key="3">
    <source>
        <dbReference type="ARBA" id="ARBA00022448"/>
    </source>
</evidence>
<dbReference type="InterPro" id="IPR023299">
    <property type="entry name" value="ATPase_P-typ_cyto_dom_N"/>
</dbReference>
<keyword evidence="9 14" id="KW-1133">Transmembrane helix</keyword>
<keyword evidence="14" id="KW-0479">Metal-binding</keyword>
<dbReference type="NCBIfam" id="TIGR01494">
    <property type="entry name" value="ATPase_P-type"/>
    <property type="match status" value="2"/>
</dbReference>
<keyword evidence="10" id="KW-0406">Ion transport</keyword>
<dbReference type="CDD" id="cd07548">
    <property type="entry name" value="P-type_ATPase-Cd_Zn_Co_like"/>
    <property type="match status" value="1"/>
</dbReference>
<evidence type="ECO:0000256" key="13">
    <source>
        <dbReference type="ARBA" id="ARBA00049338"/>
    </source>
</evidence>
<keyword evidence="3" id="KW-0813">Transport</keyword>
<evidence type="ECO:0000256" key="10">
    <source>
        <dbReference type="ARBA" id="ARBA00023065"/>
    </source>
</evidence>
<dbReference type="InterPro" id="IPR006121">
    <property type="entry name" value="HMA_dom"/>
</dbReference>
<dbReference type="Pfam" id="PF00403">
    <property type="entry name" value="HMA"/>
    <property type="match status" value="1"/>
</dbReference>
<dbReference type="SUPFAM" id="SSF56784">
    <property type="entry name" value="HAD-like"/>
    <property type="match status" value="1"/>
</dbReference>
<dbReference type="PANTHER" id="PTHR48085:SF5">
    <property type="entry name" value="CADMIUM_ZINC-TRANSPORTING ATPASE HMA4-RELATED"/>
    <property type="match status" value="1"/>
</dbReference>
<dbReference type="EMBL" id="LVVL01000016">
    <property type="protein sequence ID" value="OAN10804.1"/>
    <property type="molecule type" value="Genomic_DNA"/>
</dbReference>
<dbReference type="Pfam" id="PF00702">
    <property type="entry name" value="Hydrolase"/>
    <property type="match status" value="1"/>
</dbReference>
<protein>
    <recommendedName>
        <fullName evidence="12">Cd(2+)-exporting ATPase</fullName>
        <ecNumber evidence="12">7.2.2.21</ecNumber>
    </recommendedName>
</protein>
<dbReference type="InterPro" id="IPR023298">
    <property type="entry name" value="ATPase_P-typ_TM_dom_sf"/>
</dbReference>
<keyword evidence="18" id="KW-1185">Reference proteome</keyword>
<dbReference type="SUPFAM" id="SSF55008">
    <property type="entry name" value="HMA, heavy metal-associated domain"/>
    <property type="match status" value="1"/>
</dbReference>
<dbReference type="Gene3D" id="3.40.50.1000">
    <property type="entry name" value="HAD superfamily/HAD-like"/>
    <property type="match status" value="1"/>
</dbReference>
<feature type="transmembrane region" description="Helical" evidence="14">
    <location>
        <begin position="108"/>
        <end position="135"/>
    </location>
</feature>
<dbReference type="InterPro" id="IPR036412">
    <property type="entry name" value="HAD-like_sf"/>
</dbReference>
<feature type="transmembrane region" description="Helical" evidence="14">
    <location>
        <begin position="655"/>
        <end position="674"/>
    </location>
</feature>
<feature type="domain" description="HMA" evidence="16">
    <location>
        <begin position="4"/>
        <end position="73"/>
    </location>
</feature>
<evidence type="ECO:0000256" key="1">
    <source>
        <dbReference type="ARBA" id="ARBA00004141"/>
    </source>
</evidence>
<name>A0ABX2V6E1_9BACL</name>
<evidence type="ECO:0000256" key="8">
    <source>
        <dbReference type="ARBA" id="ARBA00022840"/>
    </source>
</evidence>
<dbReference type="NCBIfam" id="TIGR01525">
    <property type="entry name" value="ATPase-IB_hvy"/>
    <property type="match status" value="1"/>
</dbReference>
<evidence type="ECO:0000256" key="15">
    <source>
        <dbReference type="SAM" id="MobiDB-lite"/>
    </source>
</evidence>
<keyword evidence="11 14" id="KW-0472">Membrane</keyword>
<evidence type="ECO:0000256" key="4">
    <source>
        <dbReference type="ARBA" id="ARBA00022539"/>
    </source>
</evidence>
<dbReference type="InterPro" id="IPR027256">
    <property type="entry name" value="P-typ_ATPase_IB"/>
</dbReference>
<gene>
    <name evidence="17" type="ORF">A3783_13340</name>
</gene>
<sequence length="700" mass="76347">METKTERLHVTGIDCANCAAKVERGVSNVNGIEQANLDFAGQKLYLTYEKEAILDDTYRAVVNRVQELEPNVVLTRPDAPDGEDDHGHHHEHGPFLTRTKKIQYGVGLLSFAGAYLVPGSIDLLFFAIAYLLIGWDVLRTAVRNIRHGQVFDENFLMFIATIGAFLIGEYPEAVAVMLFYQIGEFFQHRAVDQSRKSIAELMDIRPDVATLADGRQVRPDQVTIGQRILVRAGEKIPLDGTVLEGEAFIDTTALTGESVPRRVRPSDSILAGTINTDGHLLIQVDRRYGESTVAKILDLVENASRHKAPTEKFITRFARVYTPVVVVIATLLAVVPPLLISGATWGDWIYRALVFLVISCPCALVISIPLGFFSGIGAASKRGILVKGGNHLEALQQLDTVVFDKTGTLTEGVFEVVELRPASGSDEELLQAAATVEQHSNHPIAKSIQRLYATRGVVRVAGQDYREVAGSGVTGRFGTDQLEAGNARWFKELGFTPLDQTEDGTYVHVAKNGTYLGVIRIADRIKSSTIDALQDLKKLGVRRTVMLTGDRQETAQRIGQQIGIDQIEAELLPDQKVDQLEAILRQAKGKVAFVGDGINDAPVLTRADVGIAMGGLGSDVAIEAADVVLMTDEPKQLVEAIHVARATRKIVYQNIIFALGVKGVFLLLGAFGIATMWEAVFADVGVTVLAVLNAMRILRK</sequence>
<reference evidence="17 18" key="1">
    <citation type="submission" date="2016-03" db="EMBL/GenBank/DDBJ databases">
        <authorList>
            <person name="Cho S.-Y."/>
            <person name="Lim S."/>
            <person name="Kim H."/>
            <person name="Soh E.H."/>
            <person name="Moon J.S."/>
        </authorList>
    </citation>
    <scope>NUCLEOTIDE SEQUENCE [LARGE SCALE GENOMIC DNA]</scope>
    <source>
        <strain evidence="17 18">KCTC 3810</strain>
    </source>
</reference>
<dbReference type="InterPro" id="IPR018303">
    <property type="entry name" value="ATPase_P-typ_P_site"/>
</dbReference>
<dbReference type="InterPro" id="IPR023214">
    <property type="entry name" value="HAD_sf"/>
</dbReference>
<keyword evidence="4" id="KW-0104">Cadmium</keyword>
<dbReference type="InterPro" id="IPR036163">
    <property type="entry name" value="HMA_dom_sf"/>
</dbReference>
<dbReference type="Pfam" id="PF00122">
    <property type="entry name" value="E1-E2_ATPase"/>
    <property type="match status" value="1"/>
</dbReference>
<keyword evidence="5" id="KW-0597">Phosphoprotein</keyword>
<evidence type="ECO:0000313" key="18">
    <source>
        <dbReference type="Proteomes" id="UP000078447"/>
    </source>
</evidence>
<keyword evidence="7 14" id="KW-0547">Nucleotide-binding</keyword>
<evidence type="ECO:0000256" key="6">
    <source>
        <dbReference type="ARBA" id="ARBA00022692"/>
    </source>
</evidence>